<gene>
    <name evidence="7" type="ORF">DHOM_00790</name>
</gene>
<proteinExistence type="inferred from homology"/>
<reference evidence="7 8" key="1">
    <citation type="submission" date="2014-01" db="EMBL/GenBank/DDBJ databases">
        <title>Draft genome sequence of the multidrug-resistant clinical isolate Dermabacter hominis 1368.</title>
        <authorList>
            <person name="Albersmeier A."/>
            <person name="Bomholt C."/>
            <person name="Glaub A."/>
            <person name="Ruckert C."/>
            <person name="Soriano F."/>
            <person name="Fernandez-Natal I."/>
            <person name="Tauch A."/>
        </authorList>
    </citation>
    <scope>NUCLEOTIDE SEQUENCE [LARGE SCALE GENOMIC DNA]</scope>
    <source>
        <strain evidence="7 8">1368</strain>
    </source>
</reference>
<dbReference type="PROSITE" id="PS51935">
    <property type="entry name" value="NLPC_P60"/>
    <property type="match status" value="1"/>
</dbReference>
<comment type="similarity">
    <text evidence="1">Belongs to the peptidase C40 family.</text>
</comment>
<feature type="compositionally biased region" description="Acidic residues" evidence="5">
    <location>
        <begin position="148"/>
        <end position="157"/>
    </location>
</feature>
<dbReference type="InterPro" id="IPR051202">
    <property type="entry name" value="Peptidase_C40"/>
</dbReference>
<dbReference type="InterPro" id="IPR000064">
    <property type="entry name" value="NLP_P60_dom"/>
</dbReference>
<evidence type="ECO:0000256" key="1">
    <source>
        <dbReference type="ARBA" id="ARBA00007074"/>
    </source>
</evidence>
<name>A0ABR4SNR4_9MICO</name>
<dbReference type="RefSeq" id="WP_052126817.1">
    <property type="nucleotide sequence ID" value="NZ_KN323183.1"/>
</dbReference>
<feature type="compositionally biased region" description="Basic and acidic residues" evidence="5">
    <location>
        <begin position="125"/>
        <end position="147"/>
    </location>
</feature>
<evidence type="ECO:0000256" key="4">
    <source>
        <dbReference type="ARBA" id="ARBA00022807"/>
    </source>
</evidence>
<keyword evidence="3" id="KW-0378">Hydrolase</keyword>
<dbReference type="PANTHER" id="PTHR47053">
    <property type="entry name" value="MUREIN DD-ENDOPEPTIDASE MEPH-RELATED"/>
    <property type="match status" value="1"/>
</dbReference>
<evidence type="ECO:0000313" key="8">
    <source>
        <dbReference type="Proteomes" id="UP000030182"/>
    </source>
</evidence>
<evidence type="ECO:0000313" key="7">
    <source>
        <dbReference type="EMBL" id="KDS94352.1"/>
    </source>
</evidence>
<keyword evidence="4" id="KW-0788">Thiol protease</keyword>
<evidence type="ECO:0000256" key="2">
    <source>
        <dbReference type="ARBA" id="ARBA00022670"/>
    </source>
</evidence>
<dbReference type="Gene3D" id="3.90.1720.10">
    <property type="entry name" value="endopeptidase domain like (from Nostoc punctiforme)"/>
    <property type="match status" value="1"/>
</dbReference>
<comment type="caution">
    <text evidence="7">The sequence shown here is derived from an EMBL/GenBank/DDBJ whole genome shotgun (WGS) entry which is preliminary data.</text>
</comment>
<dbReference type="SUPFAM" id="SSF54001">
    <property type="entry name" value="Cysteine proteinases"/>
    <property type="match status" value="1"/>
</dbReference>
<accession>A0ABR4SNR4</accession>
<sequence>MEGPHVSNRLANTHRRQMRPVTPVARATRGTAGVAFAATFVLTGSTGALADGTTQADAAAESTNVVAPVTAPAVTIPVAQKHEDSAFGVFAASAATLKPKAPVVEVEEPEALNDRDEDESDNREEDSRETNETEERRSDRREERANDESEDNDNSEDTSDRKKREKKSEERDNETEEASSSSAATGSIFSTAKRGIGVRYVFGGSSPSGWDCSGFTSWVYRQHGIHLPHSAGAQARMGKRISRSEARPGDLAYYPGHVGIYAGNGMILDAGNSAKNTSIRKLWNANWSFYRIAD</sequence>
<dbReference type="PANTHER" id="PTHR47053:SF1">
    <property type="entry name" value="MUREIN DD-ENDOPEPTIDASE MEPH-RELATED"/>
    <property type="match status" value="1"/>
</dbReference>
<dbReference type="InterPro" id="IPR038765">
    <property type="entry name" value="Papain-like_cys_pep_sf"/>
</dbReference>
<keyword evidence="8" id="KW-1185">Reference proteome</keyword>
<dbReference type="Proteomes" id="UP000030182">
    <property type="component" value="Unassembled WGS sequence"/>
</dbReference>
<feature type="compositionally biased region" description="Acidic residues" evidence="5">
    <location>
        <begin position="105"/>
        <end position="124"/>
    </location>
</feature>
<keyword evidence="2" id="KW-0645">Protease</keyword>
<dbReference type="EMBL" id="JDRS01000001">
    <property type="protein sequence ID" value="KDS94352.1"/>
    <property type="molecule type" value="Genomic_DNA"/>
</dbReference>
<feature type="domain" description="NlpC/P60" evidence="6">
    <location>
        <begin position="182"/>
        <end position="294"/>
    </location>
</feature>
<evidence type="ECO:0000259" key="6">
    <source>
        <dbReference type="PROSITE" id="PS51935"/>
    </source>
</evidence>
<organism evidence="7 8">
    <name type="scientific">Dermabacter hominis 1368</name>
    <dbReference type="NCBI Taxonomy" id="1450519"/>
    <lineage>
        <taxon>Bacteria</taxon>
        <taxon>Bacillati</taxon>
        <taxon>Actinomycetota</taxon>
        <taxon>Actinomycetes</taxon>
        <taxon>Micrococcales</taxon>
        <taxon>Dermabacteraceae</taxon>
        <taxon>Dermabacter</taxon>
    </lineage>
</organism>
<feature type="region of interest" description="Disordered" evidence="5">
    <location>
        <begin position="101"/>
        <end position="185"/>
    </location>
</feature>
<feature type="compositionally biased region" description="Basic and acidic residues" evidence="5">
    <location>
        <begin position="158"/>
        <end position="170"/>
    </location>
</feature>
<protein>
    <recommendedName>
        <fullName evidence="6">NlpC/P60 domain-containing protein</fullName>
    </recommendedName>
</protein>
<evidence type="ECO:0000256" key="3">
    <source>
        <dbReference type="ARBA" id="ARBA00022801"/>
    </source>
</evidence>
<evidence type="ECO:0000256" key="5">
    <source>
        <dbReference type="SAM" id="MobiDB-lite"/>
    </source>
</evidence>
<dbReference type="Pfam" id="PF00877">
    <property type="entry name" value="NLPC_P60"/>
    <property type="match status" value="1"/>
</dbReference>